<feature type="compositionally biased region" description="Polar residues" evidence="1">
    <location>
        <begin position="140"/>
        <end position="165"/>
    </location>
</feature>
<dbReference type="Proteomes" id="UP001172102">
    <property type="component" value="Unassembled WGS sequence"/>
</dbReference>
<feature type="compositionally biased region" description="Low complexity" evidence="1">
    <location>
        <begin position="80"/>
        <end position="102"/>
    </location>
</feature>
<gene>
    <name evidence="2" type="ORF">B0H67DRAFT_607876</name>
</gene>
<name>A0AA40E2N4_9PEZI</name>
<comment type="caution">
    <text evidence="2">The sequence shown here is derived from an EMBL/GenBank/DDBJ whole genome shotgun (WGS) entry which is preliminary data.</text>
</comment>
<evidence type="ECO:0000313" key="3">
    <source>
        <dbReference type="Proteomes" id="UP001172102"/>
    </source>
</evidence>
<proteinExistence type="predicted"/>
<evidence type="ECO:0000313" key="2">
    <source>
        <dbReference type="EMBL" id="KAK0725734.1"/>
    </source>
</evidence>
<keyword evidence="3" id="KW-1185">Reference proteome</keyword>
<accession>A0AA40E2N4</accession>
<dbReference type="EMBL" id="JAUKUA010000002">
    <property type="protein sequence ID" value="KAK0725734.1"/>
    <property type="molecule type" value="Genomic_DNA"/>
</dbReference>
<feature type="compositionally biased region" description="Polar residues" evidence="1">
    <location>
        <begin position="103"/>
        <end position="114"/>
    </location>
</feature>
<organism evidence="2 3">
    <name type="scientific">Lasiosphaeris hirsuta</name>
    <dbReference type="NCBI Taxonomy" id="260670"/>
    <lineage>
        <taxon>Eukaryota</taxon>
        <taxon>Fungi</taxon>
        <taxon>Dikarya</taxon>
        <taxon>Ascomycota</taxon>
        <taxon>Pezizomycotina</taxon>
        <taxon>Sordariomycetes</taxon>
        <taxon>Sordariomycetidae</taxon>
        <taxon>Sordariales</taxon>
        <taxon>Lasiosphaeriaceae</taxon>
        <taxon>Lasiosphaeris</taxon>
    </lineage>
</organism>
<feature type="non-terminal residue" evidence="2">
    <location>
        <position position="165"/>
    </location>
</feature>
<sequence>MVPHVGPSDMAKKAAETPAKNRLGVFVASTDSSDTGPGGGVSLLEHPDPSSPQTVQSSATASESTVSQAEVSQSGASNTVGSIGSQPIVSSSVPSSTQNNNSWATVQSSATASESTVSQAGVSQSSVSNTAGSIGFRPIVSSSVPSSTQNNNSWATVQNKVGRNK</sequence>
<dbReference type="AlphaFoldDB" id="A0AA40E2N4"/>
<evidence type="ECO:0000256" key="1">
    <source>
        <dbReference type="SAM" id="MobiDB-lite"/>
    </source>
</evidence>
<feature type="compositionally biased region" description="Low complexity" evidence="1">
    <location>
        <begin position="115"/>
        <end position="128"/>
    </location>
</feature>
<feature type="compositionally biased region" description="Polar residues" evidence="1">
    <location>
        <begin position="51"/>
        <end position="79"/>
    </location>
</feature>
<reference evidence="2" key="1">
    <citation type="submission" date="2023-06" db="EMBL/GenBank/DDBJ databases">
        <title>Genome-scale phylogeny and comparative genomics of the fungal order Sordariales.</title>
        <authorList>
            <consortium name="Lawrence Berkeley National Laboratory"/>
            <person name="Hensen N."/>
            <person name="Bonometti L."/>
            <person name="Westerberg I."/>
            <person name="Brannstrom I.O."/>
            <person name="Guillou S."/>
            <person name="Cros-Aarteil S."/>
            <person name="Calhoun S."/>
            <person name="Haridas S."/>
            <person name="Kuo A."/>
            <person name="Mondo S."/>
            <person name="Pangilinan J."/>
            <person name="Riley R."/>
            <person name="Labutti K."/>
            <person name="Andreopoulos B."/>
            <person name="Lipzen A."/>
            <person name="Chen C."/>
            <person name="Yanf M."/>
            <person name="Daum C."/>
            <person name="Ng V."/>
            <person name="Clum A."/>
            <person name="Steindorff A."/>
            <person name="Ohm R."/>
            <person name="Martin F."/>
            <person name="Silar P."/>
            <person name="Natvig D."/>
            <person name="Lalanne C."/>
            <person name="Gautier V."/>
            <person name="Ament-Velasquez S.L."/>
            <person name="Kruys A."/>
            <person name="Hutchinson M.I."/>
            <person name="Powell A.J."/>
            <person name="Barry K."/>
            <person name="Miller A.N."/>
            <person name="Grigoriev I.V."/>
            <person name="Debuchy R."/>
            <person name="Gladieux P."/>
            <person name="Thoren M.H."/>
            <person name="Johannesson H."/>
        </authorList>
    </citation>
    <scope>NUCLEOTIDE SEQUENCE</scope>
    <source>
        <strain evidence="2">SMH4607-1</strain>
    </source>
</reference>
<protein>
    <submittedName>
        <fullName evidence="2">Uncharacterized protein</fullName>
    </submittedName>
</protein>
<feature type="region of interest" description="Disordered" evidence="1">
    <location>
        <begin position="1"/>
        <end position="165"/>
    </location>
</feature>